<dbReference type="AlphaFoldDB" id="A0A220MDK0"/>
<keyword evidence="2" id="KW-1003">Cell membrane</keyword>
<dbReference type="Proteomes" id="UP000197781">
    <property type="component" value="Chromosome"/>
</dbReference>
<proteinExistence type="predicted"/>
<reference evidence="7 8" key="1">
    <citation type="submission" date="2016-11" db="EMBL/GenBank/DDBJ databases">
        <authorList>
            <person name="Jaros S."/>
            <person name="Januszkiewicz K."/>
            <person name="Wedrychowicz H."/>
        </authorList>
    </citation>
    <scope>NUCLEOTIDE SEQUENCE [LARGE SCALE GENOMIC DNA]</scope>
    <source>
        <strain evidence="7 8">NF2</strain>
    </source>
</reference>
<keyword evidence="3 6" id="KW-0812">Transmembrane</keyword>
<keyword evidence="4 6" id="KW-1133">Transmembrane helix</keyword>
<feature type="transmembrane region" description="Helical" evidence="6">
    <location>
        <begin position="211"/>
        <end position="232"/>
    </location>
</feature>
<evidence type="ECO:0000313" key="7">
    <source>
        <dbReference type="EMBL" id="ASJ53023.1"/>
    </source>
</evidence>
<dbReference type="Pfam" id="PF02690">
    <property type="entry name" value="Na_Pi_cotrans"/>
    <property type="match status" value="2"/>
</dbReference>
<evidence type="ECO:0000256" key="4">
    <source>
        <dbReference type="ARBA" id="ARBA00022989"/>
    </source>
</evidence>
<feature type="transmembrane region" description="Helical" evidence="6">
    <location>
        <begin position="130"/>
        <end position="152"/>
    </location>
</feature>
<evidence type="ECO:0000313" key="8">
    <source>
        <dbReference type="Proteomes" id="UP000197781"/>
    </source>
</evidence>
<dbReference type="EMBL" id="CP018145">
    <property type="protein sequence ID" value="ASJ53023.1"/>
    <property type="molecule type" value="Genomic_DNA"/>
</dbReference>
<dbReference type="KEGG" id="bfm:BP422_05310"/>
<name>A0A220MDK0_9BACL</name>
<dbReference type="GO" id="GO:0005436">
    <property type="term" value="F:sodium:phosphate symporter activity"/>
    <property type="evidence" value="ECO:0007669"/>
    <property type="project" value="InterPro"/>
</dbReference>
<sequence>MIVSILAPFTFGLTFFLFGMYAMRSGFQNLAGKKMEEWMGRFTRTPLHSFWVGLLATFVLQSSSAVTVLTIGLTNAGIIQFTQTVGIILGTNLGTTVTTELVALKLESFAIPMLLIGVALWLMPRRNIRCIGLVVAGFGLIFLGIDTLKVMAKPLEQSETFRSLFLESRHSIWIGLITGIIFTALIHSGSATTVITMGLLSHQILSMETALAIVLGANVGTCFTAVIAAIGTNTASKQVAWCHTLFNVAGAIVFLPFLSQLALVSAFLTDSPSMQIAHSQTIFNLVCSLVALPFVPQIARFIQWLIPDKRRPTDLTFRKKMVSSRWK</sequence>
<keyword evidence="5 6" id="KW-0472">Membrane</keyword>
<dbReference type="GO" id="GO:0005886">
    <property type="term" value="C:plasma membrane"/>
    <property type="evidence" value="ECO:0007669"/>
    <property type="project" value="UniProtKB-SubCell"/>
</dbReference>
<dbReference type="NCBIfam" id="NF037997">
    <property type="entry name" value="Na_Pi_symport"/>
    <property type="match status" value="1"/>
</dbReference>
<feature type="transmembrane region" description="Helical" evidence="6">
    <location>
        <begin position="48"/>
        <end position="81"/>
    </location>
</feature>
<feature type="transmembrane region" description="Helical" evidence="6">
    <location>
        <begin position="101"/>
        <end position="123"/>
    </location>
</feature>
<organism evidence="7 8">
    <name type="scientific">Brevibacillus formosus</name>
    <dbReference type="NCBI Taxonomy" id="54913"/>
    <lineage>
        <taxon>Bacteria</taxon>
        <taxon>Bacillati</taxon>
        <taxon>Bacillota</taxon>
        <taxon>Bacilli</taxon>
        <taxon>Bacillales</taxon>
        <taxon>Paenibacillaceae</taxon>
        <taxon>Brevibacillus</taxon>
    </lineage>
</organism>
<dbReference type="PANTHER" id="PTHR10010">
    <property type="entry name" value="SOLUTE CARRIER FAMILY 34 SODIUM PHOSPHATE , MEMBER 2-RELATED"/>
    <property type="match status" value="1"/>
</dbReference>
<dbReference type="RefSeq" id="WP_088906877.1">
    <property type="nucleotide sequence ID" value="NZ_CP018145.1"/>
</dbReference>
<feature type="transmembrane region" description="Helical" evidence="6">
    <location>
        <begin position="244"/>
        <end position="269"/>
    </location>
</feature>
<evidence type="ECO:0000256" key="5">
    <source>
        <dbReference type="ARBA" id="ARBA00023136"/>
    </source>
</evidence>
<feature type="transmembrane region" description="Helical" evidence="6">
    <location>
        <begin position="6"/>
        <end position="27"/>
    </location>
</feature>
<dbReference type="NCBIfam" id="TIGR00704">
    <property type="entry name" value="NaPi_cotrn_rel"/>
    <property type="match status" value="1"/>
</dbReference>
<evidence type="ECO:0000256" key="2">
    <source>
        <dbReference type="ARBA" id="ARBA00022475"/>
    </source>
</evidence>
<dbReference type="InterPro" id="IPR004633">
    <property type="entry name" value="NaPi_cotrn-rel/YqeW-like"/>
</dbReference>
<dbReference type="InterPro" id="IPR003841">
    <property type="entry name" value="Na/Pi_transpt"/>
</dbReference>
<evidence type="ECO:0000256" key="1">
    <source>
        <dbReference type="ARBA" id="ARBA00004651"/>
    </source>
</evidence>
<accession>A0A220MDK0</accession>
<dbReference type="PANTHER" id="PTHR10010:SF46">
    <property type="entry name" value="SODIUM-DEPENDENT PHOSPHATE TRANSPORT PROTEIN 2B"/>
    <property type="match status" value="1"/>
</dbReference>
<evidence type="ECO:0000256" key="3">
    <source>
        <dbReference type="ARBA" id="ARBA00022692"/>
    </source>
</evidence>
<feature type="transmembrane region" description="Helical" evidence="6">
    <location>
        <begin position="281"/>
        <end position="306"/>
    </location>
</feature>
<comment type="subcellular location">
    <subcellularLocation>
        <location evidence="1">Cell membrane</location>
        <topology evidence="1">Multi-pass membrane protein</topology>
    </subcellularLocation>
</comment>
<protein>
    <submittedName>
        <fullName evidence="7">Na/Pi-cotransporter</fullName>
    </submittedName>
</protein>
<feature type="transmembrane region" description="Helical" evidence="6">
    <location>
        <begin position="172"/>
        <end position="199"/>
    </location>
</feature>
<gene>
    <name evidence="7" type="ORF">BP422_05310</name>
</gene>
<dbReference type="GO" id="GO:0044341">
    <property type="term" value="P:sodium-dependent phosphate transport"/>
    <property type="evidence" value="ECO:0007669"/>
    <property type="project" value="InterPro"/>
</dbReference>
<evidence type="ECO:0000256" key="6">
    <source>
        <dbReference type="SAM" id="Phobius"/>
    </source>
</evidence>